<dbReference type="RefSeq" id="WP_168874961.1">
    <property type="nucleotide sequence ID" value="NZ_JABAIA010000004.1"/>
</dbReference>
<accession>A0A847S0T5</accession>
<keyword evidence="2" id="KW-1185">Reference proteome</keyword>
<sequence>MRSPVHPVVLYYGTILKYADVNGVPPAGGAATMVAPSLGVRLPDERYSGNNYLTLYRAAEG</sequence>
<evidence type="ECO:0000313" key="1">
    <source>
        <dbReference type="EMBL" id="NLR69022.1"/>
    </source>
</evidence>
<organism evidence="1 2">
    <name type="scientific">Chitinophaga varians</name>
    <dbReference type="NCBI Taxonomy" id="2202339"/>
    <lineage>
        <taxon>Bacteria</taxon>
        <taxon>Pseudomonadati</taxon>
        <taxon>Bacteroidota</taxon>
        <taxon>Chitinophagia</taxon>
        <taxon>Chitinophagales</taxon>
        <taxon>Chitinophagaceae</taxon>
        <taxon>Chitinophaga</taxon>
    </lineage>
</organism>
<name>A0A847S0T5_9BACT</name>
<comment type="caution">
    <text evidence="1">The sequence shown here is derived from an EMBL/GenBank/DDBJ whole genome shotgun (WGS) entry which is preliminary data.</text>
</comment>
<dbReference type="EMBL" id="JABAIA010000004">
    <property type="protein sequence ID" value="NLR69022.1"/>
    <property type="molecule type" value="Genomic_DNA"/>
</dbReference>
<gene>
    <name evidence="1" type="ORF">HGH92_32270</name>
</gene>
<reference evidence="1 2" key="1">
    <citation type="submission" date="2020-04" db="EMBL/GenBank/DDBJ databases">
        <authorList>
            <person name="Yin C."/>
        </authorList>
    </citation>
    <scope>NUCLEOTIDE SEQUENCE [LARGE SCALE GENOMIC DNA]</scope>
    <source>
        <strain evidence="1 2">Ae27</strain>
    </source>
</reference>
<protein>
    <submittedName>
        <fullName evidence="1">Uncharacterized protein</fullName>
    </submittedName>
</protein>
<dbReference type="Proteomes" id="UP000570474">
    <property type="component" value="Unassembled WGS sequence"/>
</dbReference>
<proteinExistence type="predicted"/>
<evidence type="ECO:0000313" key="2">
    <source>
        <dbReference type="Proteomes" id="UP000570474"/>
    </source>
</evidence>
<dbReference type="AlphaFoldDB" id="A0A847S0T5"/>